<proteinExistence type="predicted"/>
<name>A0A427UST6_9ENTR</name>
<sequence>MEDGFRKPEFNDEYGMSYTFSSPLTKGEFFSLIPEKNIPHYYSPIIDEEYGLCIGYINKRNSDIYDVYDYNGYFVNRMEVPLEHPFLDPIDLLLIGGIIYKSFRFGLYSFKALTRRGVFVEFSSLVGESIMNTLRGRLKFGLSPETLRFSRASVEHMAESGRYVPVYILEKAIRYGRRMPDLLRKSNMKTIRYEITIRRSRYNNMAASYENKDYTLEVIVNERTWTITHFAYK</sequence>
<dbReference type="EMBL" id="RHXB01000014">
    <property type="protein sequence ID" value="RSE23274.1"/>
    <property type="molecule type" value="Genomic_DNA"/>
</dbReference>
<gene>
    <name evidence="1" type="ORF">EGT71_19005</name>
</gene>
<dbReference type="OrthoDB" id="8962251at2"/>
<evidence type="ECO:0000313" key="1">
    <source>
        <dbReference type="EMBL" id="RSE23274.1"/>
    </source>
</evidence>
<evidence type="ECO:0000313" key="2">
    <source>
        <dbReference type="Proteomes" id="UP000275331"/>
    </source>
</evidence>
<dbReference type="RefSeq" id="WP_125294780.1">
    <property type="nucleotide sequence ID" value="NZ_JAPTZM010000002.1"/>
</dbReference>
<accession>A0A427UST6</accession>
<protein>
    <submittedName>
        <fullName evidence="1">Uncharacterized protein</fullName>
    </submittedName>
</protein>
<organism evidence="1 2">
    <name type="scientific">Atlantibacter subterraneus</name>
    <dbReference type="NCBI Taxonomy" id="255519"/>
    <lineage>
        <taxon>Bacteria</taxon>
        <taxon>Pseudomonadati</taxon>
        <taxon>Pseudomonadota</taxon>
        <taxon>Gammaproteobacteria</taxon>
        <taxon>Enterobacterales</taxon>
        <taxon>Enterobacteriaceae</taxon>
        <taxon>Atlantibacter</taxon>
    </lineage>
</organism>
<dbReference type="AlphaFoldDB" id="A0A427UST6"/>
<dbReference type="Proteomes" id="UP000275331">
    <property type="component" value="Unassembled WGS sequence"/>
</dbReference>
<comment type="caution">
    <text evidence="1">The sequence shown here is derived from an EMBL/GenBank/DDBJ whole genome shotgun (WGS) entry which is preliminary data.</text>
</comment>
<reference evidence="1 2" key="1">
    <citation type="submission" date="2018-10" db="EMBL/GenBank/DDBJ databases">
        <title>Transmission dynamics of multidrug resistant bacteria on intensive care unit surfaces.</title>
        <authorList>
            <person name="D'Souza A.W."/>
            <person name="Potter R.F."/>
            <person name="Wallace M."/>
            <person name="Shupe A."/>
            <person name="Patel S."/>
            <person name="Sun S."/>
            <person name="Gul D."/>
            <person name="Kwon J.H."/>
            <person name="Andleeb S."/>
            <person name="Burnham C.-A.D."/>
            <person name="Dantas G."/>
        </authorList>
    </citation>
    <scope>NUCLEOTIDE SEQUENCE [LARGE SCALE GENOMIC DNA]</scope>
    <source>
        <strain evidence="1 2">AS_373</strain>
    </source>
</reference>